<evidence type="ECO:0000313" key="2">
    <source>
        <dbReference type="WBParaSite" id="ES5_v2.g10066.t1"/>
    </source>
</evidence>
<reference evidence="2" key="1">
    <citation type="submission" date="2022-11" db="UniProtKB">
        <authorList>
            <consortium name="WormBaseParasite"/>
        </authorList>
    </citation>
    <scope>IDENTIFICATION</scope>
</reference>
<proteinExistence type="predicted"/>
<evidence type="ECO:0000313" key="1">
    <source>
        <dbReference type="Proteomes" id="UP000887579"/>
    </source>
</evidence>
<name>A0AC34EZC6_9BILA</name>
<accession>A0AC34EZC6</accession>
<sequence>MSLYFAERVEEHIEDREKDKIVFTFPWMLNINGPVNMDEDSSVGESITTSYKMETTSWDIYLKNNNKTILLRNADGEDCNGRCFFSYTLYYDSEMRFEFFSSSRIQLNETINEFGFQTPDGYMSKFVEAVNSKKISKLVLFIEIHIPAKYFYHHRGFEDLERKSKIEINDKIPDDCENNLRFEFMKNSDFTFECLDGTLPAQRVVLFTSSFTMRNHLLACRQNGGKVKYTVAVLKPIITFLHSLCIQLPESYDLEYAKNLLHAVNFFDPIRKTDLIEKLNELLCQKFAKENHNFHSLLQWLSFACEYFTFGLSDMIIALIANEHYFKWQDTFPETARNMENPFFRELFEWNGIPNLFESIDNIFVNSFLTNVILQ</sequence>
<protein>
    <submittedName>
        <fullName evidence="2">BTB domain-containing protein</fullName>
    </submittedName>
</protein>
<dbReference type="WBParaSite" id="ES5_v2.g10066.t1">
    <property type="protein sequence ID" value="ES5_v2.g10066.t1"/>
    <property type="gene ID" value="ES5_v2.g10066"/>
</dbReference>
<organism evidence="1 2">
    <name type="scientific">Panagrolaimus sp. ES5</name>
    <dbReference type="NCBI Taxonomy" id="591445"/>
    <lineage>
        <taxon>Eukaryota</taxon>
        <taxon>Metazoa</taxon>
        <taxon>Ecdysozoa</taxon>
        <taxon>Nematoda</taxon>
        <taxon>Chromadorea</taxon>
        <taxon>Rhabditida</taxon>
        <taxon>Tylenchina</taxon>
        <taxon>Panagrolaimomorpha</taxon>
        <taxon>Panagrolaimoidea</taxon>
        <taxon>Panagrolaimidae</taxon>
        <taxon>Panagrolaimus</taxon>
    </lineage>
</organism>
<dbReference type="Proteomes" id="UP000887579">
    <property type="component" value="Unplaced"/>
</dbReference>